<evidence type="ECO:0000256" key="2">
    <source>
        <dbReference type="ARBA" id="ARBA00022597"/>
    </source>
</evidence>
<proteinExistence type="predicted"/>
<evidence type="ECO:0000256" key="1">
    <source>
        <dbReference type="ARBA" id="ARBA00022448"/>
    </source>
</evidence>
<keyword evidence="6" id="KW-0460">Magnesium</keyword>
<dbReference type="Proteomes" id="UP000273977">
    <property type="component" value="Unassembled WGS sequence"/>
</dbReference>
<feature type="modified residue" description="Phosphohistidine; by HPr" evidence="7">
    <location>
        <position position="78"/>
    </location>
</feature>
<dbReference type="PIRSF" id="PIRSF000699">
    <property type="entry name" value="PTS_IILac_III"/>
    <property type="match status" value="1"/>
</dbReference>
<evidence type="ECO:0000256" key="3">
    <source>
        <dbReference type="ARBA" id="ARBA00022679"/>
    </source>
</evidence>
<evidence type="ECO:0000256" key="7">
    <source>
        <dbReference type="PROSITE-ProRule" id="PRU00418"/>
    </source>
</evidence>
<protein>
    <submittedName>
        <fullName evidence="8">PTS lactose/cellobiose transporter subunit IIA</fullName>
    </submittedName>
</protein>
<evidence type="ECO:0000256" key="6">
    <source>
        <dbReference type="PIRSR" id="PIRSR000699-2"/>
    </source>
</evidence>
<dbReference type="InterPro" id="IPR036542">
    <property type="entry name" value="PTS_IIA_lac/cel_sf"/>
</dbReference>
<dbReference type="GO" id="GO:0046872">
    <property type="term" value="F:metal ion binding"/>
    <property type="evidence" value="ECO:0007669"/>
    <property type="project" value="UniProtKB-KW"/>
</dbReference>
<dbReference type="PROSITE" id="PS51095">
    <property type="entry name" value="PTS_EIIA_TYPE_3"/>
    <property type="match status" value="1"/>
</dbReference>
<keyword evidence="4" id="KW-0598">Phosphotransferase system</keyword>
<comment type="cofactor">
    <cofactor evidence="6">
        <name>Mg(2+)</name>
        <dbReference type="ChEBI" id="CHEBI:18420"/>
    </cofactor>
    <text evidence="6">Binds 1 Mg(2+) ion per trimer.</text>
</comment>
<name>A0A3N4G3A6_9LACT</name>
<dbReference type="RefSeq" id="WP_123780955.1">
    <property type="nucleotide sequence ID" value="NZ_RKMG01000029.1"/>
</dbReference>
<feature type="binding site" evidence="6">
    <location>
        <position position="81"/>
    </location>
    <ligand>
        <name>Mg(2+)</name>
        <dbReference type="ChEBI" id="CHEBI:18420"/>
        <note>ligand shared between all trimeric partners</note>
    </ligand>
</feature>
<dbReference type="OrthoDB" id="350602at2"/>
<dbReference type="SUPFAM" id="SSF46973">
    <property type="entry name" value="Enzyme IIa from lactose specific PTS, IIa-lac"/>
    <property type="match status" value="1"/>
</dbReference>
<dbReference type="InterPro" id="IPR003188">
    <property type="entry name" value="PTS_IIA_lac/cel"/>
</dbReference>
<evidence type="ECO:0000313" key="9">
    <source>
        <dbReference type="Proteomes" id="UP000273977"/>
    </source>
</evidence>
<dbReference type="Pfam" id="PF02255">
    <property type="entry name" value="PTS_IIA"/>
    <property type="match status" value="1"/>
</dbReference>
<reference evidence="8 9" key="1">
    <citation type="submission" date="2018-11" db="EMBL/GenBank/DDBJ databases">
        <title>Aerococcus sp. SJQ22, whole genome shotgun sequence.</title>
        <authorList>
            <person name="Sun L."/>
            <person name="Gao X."/>
            <person name="Chen W."/>
            <person name="Huang K."/>
        </authorList>
    </citation>
    <scope>NUCLEOTIDE SEQUENCE [LARGE SCALE GENOMIC DNA]</scope>
    <source>
        <strain evidence="8 9">SJQ22</strain>
    </source>
</reference>
<dbReference type="EMBL" id="RKMG01000029">
    <property type="protein sequence ID" value="RPA57419.1"/>
    <property type="molecule type" value="Genomic_DNA"/>
</dbReference>
<dbReference type="Gene3D" id="1.20.58.80">
    <property type="entry name" value="Phosphotransferase system, lactose/cellobiose-type IIA subunit"/>
    <property type="match status" value="1"/>
</dbReference>
<accession>A0A3N4G3A6</accession>
<dbReference type="PANTHER" id="PTHR34382:SF7">
    <property type="entry name" value="PTS SYSTEM N,N'-DIACETYLCHITOBIOSE-SPECIFIC EIIA COMPONENT"/>
    <property type="match status" value="1"/>
</dbReference>
<organism evidence="8 9">
    <name type="scientific">Aerococcus agrisoli</name>
    <dbReference type="NCBI Taxonomy" id="2487350"/>
    <lineage>
        <taxon>Bacteria</taxon>
        <taxon>Bacillati</taxon>
        <taxon>Bacillota</taxon>
        <taxon>Bacilli</taxon>
        <taxon>Lactobacillales</taxon>
        <taxon>Aerococcaceae</taxon>
        <taxon>Aerococcus</taxon>
    </lineage>
</organism>
<dbReference type="PANTHER" id="PTHR34382">
    <property type="entry name" value="PTS SYSTEM N,N'-DIACETYLCHITOBIOSE-SPECIFIC EIIA COMPONENT"/>
    <property type="match status" value="1"/>
</dbReference>
<keyword evidence="3" id="KW-0808">Transferase</keyword>
<comment type="caution">
    <text evidence="8">The sequence shown here is derived from an EMBL/GenBank/DDBJ whole genome shotgun (WGS) entry which is preliminary data.</text>
</comment>
<dbReference type="GO" id="GO:0009401">
    <property type="term" value="P:phosphoenolpyruvate-dependent sugar phosphotransferase system"/>
    <property type="evidence" value="ECO:0007669"/>
    <property type="project" value="UniProtKB-KW"/>
</dbReference>
<feature type="active site" description="Tele-phosphohistidine intermediate" evidence="5">
    <location>
        <position position="78"/>
    </location>
</feature>
<evidence type="ECO:0000256" key="5">
    <source>
        <dbReference type="PIRSR" id="PIRSR000699-1"/>
    </source>
</evidence>
<sequence>MAEPQNLEVIMQLIMHGGDAKGKAVEAMAAAKEGDFETANALLKESDAALIKAHHAQTSLLTEEASGNSVELSLLMVHGQDHLMTAIAFKDMAKEIIDVYQKMEEK</sequence>
<dbReference type="GO" id="GO:0016740">
    <property type="term" value="F:transferase activity"/>
    <property type="evidence" value="ECO:0007669"/>
    <property type="project" value="UniProtKB-KW"/>
</dbReference>
<keyword evidence="6" id="KW-0479">Metal-binding</keyword>
<dbReference type="AlphaFoldDB" id="A0A3N4G3A6"/>
<keyword evidence="1" id="KW-0813">Transport</keyword>
<evidence type="ECO:0000313" key="8">
    <source>
        <dbReference type="EMBL" id="RPA57419.1"/>
    </source>
</evidence>
<evidence type="ECO:0000256" key="4">
    <source>
        <dbReference type="ARBA" id="ARBA00022683"/>
    </source>
</evidence>
<keyword evidence="2" id="KW-0762">Sugar transport</keyword>
<keyword evidence="9" id="KW-1185">Reference proteome</keyword>
<gene>
    <name evidence="8" type="ORF">EF384_08015</name>
</gene>
<dbReference type="CDD" id="cd00215">
    <property type="entry name" value="PTS_IIA_lac"/>
    <property type="match status" value="1"/>
</dbReference>